<dbReference type="AlphaFoldDB" id="A0A2M6WX00"/>
<evidence type="ECO:0000313" key="4">
    <source>
        <dbReference type="Proteomes" id="UP000228596"/>
    </source>
</evidence>
<gene>
    <name evidence="3" type="ORF">COT77_02295</name>
</gene>
<comment type="caution">
    <text evidence="3">The sequence shown here is derived from an EMBL/GenBank/DDBJ whole genome shotgun (WGS) entry which is preliminary data.</text>
</comment>
<keyword evidence="2" id="KW-0472">Membrane</keyword>
<evidence type="ECO:0000256" key="1">
    <source>
        <dbReference type="SAM" id="MobiDB-lite"/>
    </source>
</evidence>
<proteinExistence type="predicted"/>
<keyword evidence="2" id="KW-0812">Transmembrane</keyword>
<keyword evidence="2" id="KW-1133">Transmembrane helix</keyword>
<protein>
    <recommendedName>
        <fullName evidence="5">Baseplate protein J-like domain-containing protein</fullName>
    </recommendedName>
</protein>
<feature type="compositionally biased region" description="Polar residues" evidence="1">
    <location>
        <begin position="151"/>
        <end position="166"/>
    </location>
</feature>
<feature type="transmembrane region" description="Helical" evidence="2">
    <location>
        <begin position="209"/>
        <end position="230"/>
    </location>
</feature>
<feature type="region of interest" description="Disordered" evidence="1">
    <location>
        <begin position="145"/>
        <end position="173"/>
    </location>
</feature>
<dbReference type="EMBL" id="PEZV01000025">
    <property type="protein sequence ID" value="PIT97271.1"/>
    <property type="molecule type" value="Genomic_DNA"/>
</dbReference>
<accession>A0A2M6WX00</accession>
<organism evidence="3 4">
    <name type="scientific">Candidatus Berkelbacteria bacterium CG10_big_fil_rev_8_21_14_0_10_41_12</name>
    <dbReference type="NCBI Taxonomy" id="1974513"/>
    <lineage>
        <taxon>Bacteria</taxon>
        <taxon>Candidatus Berkelbacteria</taxon>
    </lineage>
</organism>
<dbReference type="Proteomes" id="UP000228596">
    <property type="component" value="Unassembled WGS sequence"/>
</dbReference>
<name>A0A2M6WX00_9BACT</name>
<sequence length="580" mass="63013">MDEFLYLETDEEITSVIEKLKGFEAKSIGLVVPRGGLILQSVVNLKLLKKQADELKKDIALVTQDAVGRNLASQVGLTVFENVDSAEPLPPTLDEKDRPNLNEELEVDMTKSEPDDVSPVDGIEEPVGEEKLPENIRVKRYDENGAEAANTKMQARQSGSTAAENESFTKRPVVPDKKVDRSELESARPIKGRETVMRPKTHKSLKRKFLIIFGTILFVLLLAAADMVVVKLDVKLTVPAEKIERSADVTVEKDRNAIDEINFVIPGKQLDKETTVKETINSSGSKDVGEKAKGTLTFQNESGVDEQISSGATVRNSSGAEFTLDQTITVPKATLNSGGDKILGKTTGNVTAVESGSGSNLSSSTSYSISGKSKITISGSTSGGTTKTIKIVTSSDINEAQSTLGESGKNKVKEEFQKESGFIILDDAITVGTENFKTSKNAGDEADTFEASATAKASVLTFKEADFKKVVLGEIEKNVPDGKSILINENDIITSELKDNQTNIGKLTVTGILTTHLGPNIDQKGLQRRLRMKTKKQINFIIKGINGVKESSYQMSPKYIIPISSVLTRNIIMHLEYVDK</sequence>
<evidence type="ECO:0000313" key="3">
    <source>
        <dbReference type="EMBL" id="PIT97271.1"/>
    </source>
</evidence>
<evidence type="ECO:0008006" key="5">
    <source>
        <dbReference type="Google" id="ProtNLM"/>
    </source>
</evidence>
<reference evidence="4" key="1">
    <citation type="submission" date="2017-09" db="EMBL/GenBank/DDBJ databases">
        <title>Depth-based differentiation of microbial function through sediment-hosted aquifers and enrichment of novel symbionts in the deep terrestrial subsurface.</title>
        <authorList>
            <person name="Probst A.J."/>
            <person name="Ladd B."/>
            <person name="Jarett J.K."/>
            <person name="Geller-Mcgrath D.E."/>
            <person name="Sieber C.M.K."/>
            <person name="Emerson J.B."/>
            <person name="Anantharaman K."/>
            <person name="Thomas B.C."/>
            <person name="Malmstrom R."/>
            <person name="Stieglmeier M."/>
            <person name="Klingl A."/>
            <person name="Woyke T."/>
            <person name="Ryan C.M."/>
            <person name="Banfield J.F."/>
        </authorList>
    </citation>
    <scope>NUCLEOTIDE SEQUENCE [LARGE SCALE GENOMIC DNA]</scope>
</reference>
<evidence type="ECO:0000256" key="2">
    <source>
        <dbReference type="SAM" id="Phobius"/>
    </source>
</evidence>